<comment type="function">
    <text evidence="11">Catalyzes the phosphorylation of the hydroxyl group of 4-methyl-5-beta-hydroxyethylthiazole (THZ).</text>
</comment>
<reference evidence="12" key="2">
    <citation type="submission" date="2020-09" db="EMBL/GenBank/DDBJ databases">
        <authorList>
            <person name="Sun Q."/>
            <person name="Zhou Y."/>
        </authorList>
    </citation>
    <scope>NUCLEOTIDE SEQUENCE</scope>
    <source>
        <strain evidence="12">CGMCC 1.15762</strain>
    </source>
</reference>
<name>A0A8J2ZNH9_9RHOB</name>
<dbReference type="EC" id="2.7.1.50" evidence="11"/>
<evidence type="ECO:0000256" key="1">
    <source>
        <dbReference type="ARBA" id="ARBA00001771"/>
    </source>
</evidence>
<keyword evidence="8 11" id="KW-0067">ATP-binding</keyword>
<dbReference type="NCBIfam" id="TIGR00694">
    <property type="entry name" value="thiM"/>
    <property type="match status" value="1"/>
</dbReference>
<dbReference type="GO" id="GO:0005524">
    <property type="term" value="F:ATP binding"/>
    <property type="evidence" value="ECO:0007669"/>
    <property type="project" value="UniProtKB-UniRule"/>
</dbReference>
<dbReference type="InterPro" id="IPR000417">
    <property type="entry name" value="Hyethyz_kinase"/>
</dbReference>
<dbReference type="UniPathway" id="UPA00060">
    <property type="reaction ID" value="UER00139"/>
</dbReference>
<keyword evidence="4 11" id="KW-0808">Transferase</keyword>
<comment type="pathway">
    <text evidence="3 11">Cofactor biosynthesis; thiamine diphosphate biosynthesis; 4-methyl-5-(2-phosphoethyl)-thiazole from 5-(2-hydroxyethyl)-4-methylthiazole: step 1/1.</text>
</comment>
<comment type="cofactor">
    <cofactor evidence="2 11">
        <name>Mg(2+)</name>
        <dbReference type="ChEBI" id="CHEBI:18420"/>
    </cofactor>
</comment>
<keyword evidence="6 11" id="KW-0547">Nucleotide-binding</keyword>
<feature type="binding site" evidence="11">
    <location>
        <position position="118"/>
    </location>
    <ligand>
        <name>ATP</name>
        <dbReference type="ChEBI" id="CHEBI:30616"/>
    </ligand>
</feature>
<evidence type="ECO:0000256" key="4">
    <source>
        <dbReference type="ARBA" id="ARBA00022679"/>
    </source>
</evidence>
<organism evidence="12 13">
    <name type="scientific">Salipiger pallidus</name>
    <dbReference type="NCBI Taxonomy" id="1775170"/>
    <lineage>
        <taxon>Bacteria</taxon>
        <taxon>Pseudomonadati</taxon>
        <taxon>Pseudomonadota</taxon>
        <taxon>Alphaproteobacteria</taxon>
        <taxon>Rhodobacterales</taxon>
        <taxon>Roseobacteraceae</taxon>
        <taxon>Salipiger</taxon>
    </lineage>
</organism>
<protein>
    <recommendedName>
        <fullName evidence="11">Hydroxyethylthiazole kinase</fullName>
        <ecNumber evidence="11">2.7.1.50</ecNumber>
    </recommendedName>
    <alternativeName>
        <fullName evidence="11">4-methyl-5-beta-hydroxyethylthiazole kinase</fullName>
        <shortName evidence="11">TH kinase</shortName>
        <shortName evidence="11">Thz kinase</shortName>
    </alternativeName>
</protein>
<evidence type="ECO:0000313" key="13">
    <source>
        <dbReference type="Proteomes" id="UP000617145"/>
    </source>
</evidence>
<evidence type="ECO:0000256" key="10">
    <source>
        <dbReference type="ARBA" id="ARBA00022977"/>
    </source>
</evidence>
<evidence type="ECO:0000256" key="11">
    <source>
        <dbReference type="HAMAP-Rule" id="MF_00228"/>
    </source>
</evidence>
<accession>A0A8J2ZNH9</accession>
<comment type="catalytic activity">
    <reaction evidence="1 11">
        <text>5-(2-hydroxyethyl)-4-methylthiazole + ATP = 4-methyl-5-(2-phosphooxyethyl)-thiazole + ADP + H(+)</text>
        <dbReference type="Rhea" id="RHEA:24212"/>
        <dbReference type="ChEBI" id="CHEBI:15378"/>
        <dbReference type="ChEBI" id="CHEBI:17957"/>
        <dbReference type="ChEBI" id="CHEBI:30616"/>
        <dbReference type="ChEBI" id="CHEBI:58296"/>
        <dbReference type="ChEBI" id="CHEBI:456216"/>
        <dbReference type="EC" id="2.7.1.50"/>
    </reaction>
</comment>
<dbReference type="GO" id="GO:0000287">
    <property type="term" value="F:magnesium ion binding"/>
    <property type="evidence" value="ECO:0007669"/>
    <property type="project" value="UniProtKB-UniRule"/>
</dbReference>
<evidence type="ECO:0000256" key="2">
    <source>
        <dbReference type="ARBA" id="ARBA00001946"/>
    </source>
</evidence>
<dbReference type="GO" id="GO:0009228">
    <property type="term" value="P:thiamine biosynthetic process"/>
    <property type="evidence" value="ECO:0007669"/>
    <property type="project" value="UniProtKB-KW"/>
</dbReference>
<dbReference type="NCBIfam" id="NF006830">
    <property type="entry name" value="PRK09355.1"/>
    <property type="match status" value="1"/>
</dbReference>
<dbReference type="CDD" id="cd01170">
    <property type="entry name" value="THZ_kinase"/>
    <property type="match status" value="1"/>
</dbReference>
<reference evidence="12" key="1">
    <citation type="journal article" date="2014" name="Int. J. Syst. Evol. Microbiol.">
        <title>Complete genome sequence of Corynebacterium casei LMG S-19264T (=DSM 44701T), isolated from a smear-ripened cheese.</title>
        <authorList>
            <consortium name="US DOE Joint Genome Institute (JGI-PGF)"/>
            <person name="Walter F."/>
            <person name="Albersmeier A."/>
            <person name="Kalinowski J."/>
            <person name="Ruckert C."/>
        </authorList>
    </citation>
    <scope>NUCLEOTIDE SEQUENCE</scope>
    <source>
        <strain evidence="12">CGMCC 1.15762</strain>
    </source>
</reference>
<evidence type="ECO:0000256" key="7">
    <source>
        <dbReference type="ARBA" id="ARBA00022777"/>
    </source>
</evidence>
<evidence type="ECO:0000256" key="3">
    <source>
        <dbReference type="ARBA" id="ARBA00004868"/>
    </source>
</evidence>
<sequence length="262" mass="26458">MIDAGHHLEQMRTTAPLVQNITNYVAMNVMANVMLAAGASPAMVHAREEAAEFAGLAQALTINIGTVSPPWAEAMEQAASAASGAGKPWVLDPVAVGATAYRRDLGQRLLALRPTVIRGNASEILALAGQGAAGKGADAADEVAAAEDAARSLACDTGAVVAVTGEVDFVTDGSRAARVSNGHAMMPRVTVLGCSLTGIVAAFAVGQDAFDATVAALAYYGIAGEEAGGAAFGPGSFQPAFLDALYMLGADEVTARARISEA</sequence>
<keyword evidence="13" id="KW-1185">Reference proteome</keyword>
<dbReference type="PRINTS" id="PR01099">
    <property type="entry name" value="HYETHTZKNASE"/>
</dbReference>
<dbReference type="HAMAP" id="MF_00228">
    <property type="entry name" value="Thz_kinase"/>
    <property type="match status" value="1"/>
</dbReference>
<dbReference type="InterPro" id="IPR029056">
    <property type="entry name" value="Ribokinase-like"/>
</dbReference>
<proteinExistence type="inferred from homology"/>
<keyword evidence="10 11" id="KW-0784">Thiamine biosynthesis</keyword>
<evidence type="ECO:0000256" key="6">
    <source>
        <dbReference type="ARBA" id="ARBA00022741"/>
    </source>
</evidence>
<dbReference type="GO" id="GO:0004417">
    <property type="term" value="F:hydroxyethylthiazole kinase activity"/>
    <property type="evidence" value="ECO:0007669"/>
    <property type="project" value="UniProtKB-UniRule"/>
</dbReference>
<dbReference type="Proteomes" id="UP000617145">
    <property type="component" value="Unassembled WGS sequence"/>
</dbReference>
<evidence type="ECO:0000256" key="9">
    <source>
        <dbReference type="ARBA" id="ARBA00022842"/>
    </source>
</evidence>
<dbReference type="RefSeq" id="WP_188791939.1">
    <property type="nucleotide sequence ID" value="NZ_BMJV01000010.1"/>
</dbReference>
<evidence type="ECO:0000256" key="8">
    <source>
        <dbReference type="ARBA" id="ARBA00022840"/>
    </source>
</evidence>
<dbReference type="GO" id="GO:0009229">
    <property type="term" value="P:thiamine diphosphate biosynthetic process"/>
    <property type="evidence" value="ECO:0007669"/>
    <property type="project" value="UniProtKB-UniRule"/>
</dbReference>
<feature type="binding site" evidence="11">
    <location>
        <position position="43"/>
    </location>
    <ligand>
        <name>substrate</name>
    </ligand>
</feature>
<dbReference type="PIRSF" id="PIRSF000513">
    <property type="entry name" value="Thz_kinase"/>
    <property type="match status" value="1"/>
</dbReference>
<evidence type="ECO:0000313" key="12">
    <source>
        <dbReference type="EMBL" id="GGG84850.1"/>
    </source>
</evidence>
<dbReference type="Pfam" id="PF02110">
    <property type="entry name" value="HK"/>
    <property type="match status" value="1"/>
</dbReference>
<evidence type="ECO:0000256" key="5">
    <source>
        <dbReference type="ARBA" id="ARBA00022723"/>
    </source>
</evidence>
<dbReference type="Gene3D" id="3.40.1190.20">
    <property type="match status" value="1"/>
</dbReference>
<comment type="caution">
    <text evidence="11">Lacks conserved residue(s) required for the propagation of feature annotation.</text>
</comment>
<keyword evidence="7 11" id="KW-0418">Kinase</keyword>
<comment type="caution">
    <text evidence="12">The sequence shown here is derived from an EMBL/GenBank/DDBJ whole genome shotgun (WGS) entry which is preliminary data.</text>
</comment>
<feature type="binding site" evidence="11">
    <location>
        <position position="164"/>
    </location>
    <ligand>
        <name>ATP</name>
        <dbReference type="ChEBI" id="CHEBI:30616"/>
    </ligand>
</feature>
<dbReference type="AlphaFoldDB" id="A0A8J2ZNH9"/>
<dbReference type="SUPFAM" id="SSF53613">
    <property type="entry name" value="Ribokinase-like"/>
    <property type="match status" value="1"/>
</dbReference>
<gene>
    <name evidence="11 12" type="primary">thiM</name>
    <name evidence="12" type="ORF">GCM10011415_38750</name>
</gene>
<comment type="similarity">
    <text evidence="11">Belongs to the Thz kinase family.</text>
</comment>
<keyword evidence="5 11" id="KW-0479">Metal-binding</keyword>
<keyword evidence="9 11" id="KW-0460">Magnesium</keyword>
<dbReference type="EMBL" id="BMJV01000010">
    <property type="protein sequence ID" value="GGG84850.1"/>
    <property type="molecule type" value="Genomic_DNA"/>
</dbReference>